<protein>
    <recommendedName>
        <fullName evidence="4">Peptidase A2 domain-containing protein</fullName>
    </recommendedName>
</protein>
<keyword evidence="1" id="KW-0732">Signal</keyword>
<organism evidence="2 3">
    <name type="scientific">Pedobacter yulinensis</name>
    <dbReference type="NCBI Taxonomy" id="2126353"/>
    <lineage>
        <taxon>Bacteria</taxon>
        <taxon>Pseudomonadati</taxon>
        <taxon>Bacteroidota</taxon>
        <taxon>Sphingobacteriia</taxon>
        <taxon>Sphingobacteriales</taxon>
        <taxon>Sphingobacteriaceae</taxon>
        <taxon>Pedobacter</taxon>
    </lineage>
</organism>
<dbReference type="SUPFAM" id="SSF50630">
    <property type="entry name" value="Acid proteases"/>
    <property type="match status" value="1"/>
</dbReference>
<dbReference type="AlphaFoldDB" id="A0A2T3HH98"/>
<sequence length="420" mass="46397">MKHVFLMLLALAVPSVLAAQQSATYKHTNALLKEKDFFQARNFFQANRQQMTAGEKFVVEAYLHNAFNKPALSNKAITAFLDRHAGNASDSLKMDLQRLKMLNHVRLFEYADALRASNVLELRYSRLLSAADLDDYRNTAVIWKALSGMPGQEVIVKETTTIRMKRDKAKLANLEVKAAGVTADFIFDTGANFSTVSASTAKALGMKMLDGTLEVGAITGGKVKSGLAVCPAFSIGNIMVKNAVFLVFPDSSLAFPQIQYQINGIIGFPVIEGLKEVQLTRNDDFIVPKEQSAGAALNMALDFLTPVINLGGEHFTFDTGATGTMLYSKYLRRHQAEITGTYEKTDLQFGGAGGMLTKKGYKIIFRPLVSGRQLELPDVHVFDESLNESKDHFYGNIGQDVIRQFDKMTLNFGLMFIAFK</sequence>
<accession>A0A2T3HH98</accession>
<dbReference type="Proteomes" id="UP000240912">
    <property type="component" value="Unassembled WGS sequence"/>
</dbReference>
<keyword evidence="3" id="KW-1185">Reference proteome</keyword>
<evidence type="ECO:0008006" key="4">
    <source>
        <dbReference type="Google" id="ProtNLM"/>
    </source>
</evidence>
<feature type="signal peptide" evidence="1">
    <location>
        <begin position="1"/>
        <end position="18"/>
    </location>
</feature>
<dbReference type="Gene3D" id="2.40.70.10">
    <property type="entry name" value="Acid Proteases"/>
    <property type="match status" value="2"/>
</dbReference>
<dbReference type="RefSeq" id="WP_107217385.1">
    <property type="nucleotide sequence ID" value="NZ_KZ686272.1"/>
</dbReference>
<dbReference type="InterPro" id="IPR021109">
    <property type="entry name" value="Peptidase_aspartic_dom_sf"/>
</dbReference>
<comment type="caution">
    <text evidence="2">The sequence shown here is derived from an EMBL/GenBank/DDBJ whole genome shotgun (WGS) entry which is preliminary data.</text>
</comment>
<dbReference type="EMBL" id="PYLS01000008">
    <property type="protein sequence ID" value="PST81818.1"/>
    <property type="molecule type" value="Genomic_DNA"/>
</dbReference>
<evidence type="ECO:0000313" key="2">
    <source>
        <dbReference type="EMBL" id="PST81818.1"/>
    </source>
</evidence>
<dbReference type="Pfam" id="PF13650">
    <property type="entry name" value="Asp_protease_2"/>
    <property type="match status" value="1"/>
</dbReference>
<dbReference type="OrthoDB" id="622881at2"/>
<proteinExistence type="predicted"/>
<reference evidence="2 3" key="1">
    <citation type="submission" date="2018-03" db="EMBL/GenBank/DDBJ databases">
        <authorList>
            <person name="Keele B.F."/>
        </authorList>
    </citation>
    <scope>NUCLEOTIDE SEQUENCE [LARGE SCALE GENOMIC DNA]</scope>
    <source>
        <strain evidence="2 3">YL28-9</strain>
    </source>
</reference>
<evidence type="ECO:0000313" key="3">
    <source>
        <dbReference type="Proteomes" id="UP000240912"/>
    </source>
</evidence>
<evidence type="ECO:0000256" key="1">
    <source>
        <dbReference type="SAM" id="SignalP"/>
    </source>
</evidence>
<gene>
    <name evidence="2" type="ORF">C7T94_18290</name>
</gene>
<feature type="chain" id="PRO_5015606304" description="Peptidase A2 domain-containing protein" evidence="1">
    <location>
        <begin position="19"/>
        <end position="420"/>
    </location>
</feature>
<name>A0A2T3HH98_9SPHI</name>